<gene>
    <name evidence="2" type="ORF">CYL18_15195</name>
</gene>
<keyword evidence="3" id="KW-1185">Reference proteome</keyword>
<dbReference type="OrthoDB" id="291991at2"/>
<dbReference type="Gene3D" id="3.10.180.10">
    <property type="entry name" value="2,3-Dihydroxybiphenyl 1,2-Dioxygenase, domain 1"/>
    <property type="match status" value="1"/>
</dbReference>
<feature type="domain" description="VOC" evidence="1">
    <location>
        <begin position="7"/>
        <end position="126"/>
    </location>
</feature>
<evidence type="ECO:0000259" key="1">
    <source>
        <dbReference type="PROSITE" id="PS51819"/>
    </source>
</evidence>
<name>A0A2S7MWR7_9BACI</name>
<dbReference type="InterPro" id="IPR029068">
    <property type="entry name" value="Glyas_Bleomycin-R_OHBP_Dase"/>
</dbReference>
<dbReference type="CDD" id="cd06587">
    <property type="entry name" value="VOC"/>
    <property type="match status" value="1"/>
</dbReference>
<comment type="caution">
    <text evidence="2">The sequence shown here is derived from an EMBL/GenBank/DDBJ whole genome shotgun (WGS) entry which is preliminary data.</text>
</comment>
<dbReference type="SUPFAM" id="SSF54593">
    <property type="entry name" value="Glyoxalase/Bleomycin resistance protein/Dihydroxybiphenyl dioxygenase"/>
    <property type="match status" value="1"/>
</dbReference>
<sequence length="136" mass="15562">MHEKLNRIGTIYIPVTDVDRSQKWYVNHLGAELKHLDEEKAIVDLAGHSFFLIHSNVGQTTNFVDKKGEKHFILTFEVDGEKALTDLHEDFKRRKMPVGEIEDRGHAGNNFVFADPDGNLFDVWSVLSPVFKQAQN</sequence>
<dbReference type="Pfam" id="PF00903">
    <property type="entry name" value="Glyoxalase"/>
    <property type="match status" value="1"/>
</dbReference>
<dbReference type="RefSeq" id="WP_104850381.1">
    <property type="nucleotide sequence ID" value="NZ_PKOZ01000012.1"/>
</dbReference>
<organism evidence="2 3">
    <name type="scientific">Pradoshia eiseniae</name>
    <dbReference type="NCBI Taxonomy" id="2064768"/>
    <lineage>
        <taxon>Bacteria</taxon>
        <taxon>Bacillati</taxon>
        <taxon>Bacillota</taxon>
        <taxon>Bacilli</taxon>
        <taxon>Bacillales</taxon>
        <taxon>Bacillaceae</taxon>
        <taxon>Pradoshia</taxon>
    </lineage>
</organism>
<evidence type="ECO:0000313" key="2">
    <source>
        <dbReference type="EMBL" id="PQD94213.1"/>
    </source>
</evidence>
<reference evidence="2 3" key="1">
    <citation type="submission" date="2017-12" db="EMBL/GenBank/DDBJ databases">
        <title>Taxonomic description and draft genome of Pradoshia cofamensis Gen. nov., sp. nov., a thermotolerant bacillale isolated from anterior gut of earthworm Eisenia fetida.</title>
        <authorList>
            <person name="Saha T."/>
            <person name="Chakraborty R."/>
        </authorList>
    </citation>
    <scope>NUCLEOTIDE SEQUENCE [LARGE SCALE GENOMIC DNA]</scope>
    <source>
        <strain evidence="2 3">EAG3</strain>
    </source>
</reference>
<accession>A0A2S7MWR7</accession>
<dbReference type="EMBL" id="PKOZ01000012">
    <property type="protein sequence ID" value="PQD94213.1"/>
    <property type="molecule type" value="Genomic_DNA"/>
</dbReference>
<protein>
    <submittedName>
        <fullName evidence="2">VOC family protein</fullName>
    </submittedName>
</protein>
<dbReference type="InterPro" id="IPR004360">
    <property type="entry name" value="Glyas_Fos-R_dOase_dom"/>
</dbReference>
<dbReference type="Proteomes" id="UP000239663">
    <property type="component" value="Unassembled WGS sequence"/>
</dbReference>
<proteinExistence type="predicted"/>
<dbReference type="PROSITE" id="PS51819">
    <property type="entry name" value="VOC"/>
    <property type="match status" value="1"/>
</dbReference>
<evidence type="ECO:0000313" key="3">
    <source>
        <dbReference type="Proteomes" id="UP000239663"/>
    </source>
</evidence>
<dbReference type="AlphaFoldDB" id="A0A2S7MWR7"/>
<dbReference type="InterPro" id="IPR037523">
    <property type="entry name" value="VOC_core"/>
</dbReference>